<dbReference type="InterPro" id="IPR003615">
    <property type="entry name" value="HNH_nuc"/>
</dbReference>
<dbReference type="InterPro" id="IPR044925">
    <property type="entry name" value="His-Me_finger_sf"/>
</dbReference>
<reference evidence="3" key="1">
    <citation type="journal article" date="2015" name="Nature">
        <title>Complex archaea that bridge the gap between prokaryotes and eukaryotes.</title>
        <authorList>
            <person name="Spang A."/>
            <person name="Saw J.H."/>
            <person name="Jorgensen S.L."/>
            <person name="Zaremba-Niedzwiedzka K."/>
            <person name="Martijn J."/>
            <person name="Lind A.E."/>
            <person name="van Eijk R."/>
            <person name="Schleper C."/>
            <person name="Guy L."/>
            <person name="Ettema T.J."/>
        </authorList>
    </citation>
    <scope>NUCLEOTIDE SEQUENCE</scope>
</reference>
<protein>
    <recommendedName>
        <fullName evidence="2">HNH nuclease domain-containing protein</fullName>
    </recommendedName>
</protein>
<dbReference type="EMBL" id="LAZR01000306">
    <property type="protein sequence ID" value="KKN75628.1"/>
    <property type="molecule type" value="Genomic_DNA"/>
</dbReference>
<name>A0A0F9WBR1_9ZZZZ</name>
<proteinExistence type="predicted"/>
<evidence type="ECO:0000259" key="2">
    <source>
        <dbReference type="Pfam" id="PF13392"/>
    </source>
</evidence>
<dbReference type="GO" id="GO:0004519">
    <property type="term" value="F:endonuclease activity"/>
    <property type="evidence" value="ECO:0007669"/>
    <property type="project" value="InterPro"/>
</dbReference>
<dbReference type="SUPFAM" id="SSF54060">
    <property type="entry name" value="His-Me finger endonucleases"/>
    <property type="match status" value="1"/>
</dbReference>
<comment type="caution">
    <text evidence="3">The sequence shown here is derived from an EMBL/GenBank/DDBJ whole genome shotgun (WGS) entry which is preliminary data.</text>
</comment>
<feature type="domain" description="HNH nuclease" evidence="2">
    <location>
        <begin position="66"/>
        <end position="109"/>
    </location>
</feature>
<sequence length="156" mass="17565">MPTGVYTRTPGQTKGPPLIPPEERFWAKVDKNGPLWNGTPCWLWLAAKYSLGYGRFKVNARLEAVRAHRWAYEQLVGPIPEGLEIDHLCRNPPCVKPAHLEAVTHSTNVKRGLRGQLQTHCNRGHEFNSLNTYISPAGGRQCRPCVNYRAALKRAI</sequence>
<feature type="region of interest" description="Disordered" evidence="1">
    <location>
        <begin position="1"/>
        <end position="20"/>
    </location>
</feature>
<dbReference type="InterPro" id="IPR044930">
    <property type="entry name" value="Homing_endonuclease_His-Me"/>
</dbReference>
<dbReference type="AlphaFoldDB" id="A0A0F9WBR1"/>
<evidence type="ECO:0000313" key="3">
    <source>
        <dbReference type="EMBL" id="KKN75628.1"/>
    </source>
</evidence>
<dbReference type="Pfam" id="PF13392">
    <property type="entry name" value="HNH_3"/>
    <property type="match status" value="1"/>
</dbReference>
<evidence type="ECO:0000256" key="1">
    <source>
        <dbReference type="SAM" id="MobiDB-lite"/>
    </source>
</evidence>
<accession>A0A0F9WBR1</accession>
<organism evidence="3">
    <name type="scientific">marine sediment metagenome</name>
    <dbReference type="NCBI Taxonomy" id="412755"/>
    <lineage>
        <taxon>unclassified sequences</taxon>
        <taxon>metagenomes</taxon>
        <taxon>ecological metagenomes</taxon>
    </lineage>
</organism>
<gene>
    <name evidence="3" type="ORF">LCGC14_0378660</name>
</gene>
<dbReference type="Gene3D" id="3.90.75.10">
    <property type="entry name" value="Homing Intron 3 (I-ppo) Encoded Endonuclease, Chain A"/>
    <property type="match status" value="1"/>
</dbReference>